<evidence type="ECO:0000313" key="2">
    <source>
        <dbReference type="EMBL" id="MBH1651952.1"/>
    </source>
</evidence>
<organism evidence="2 3">
    <name type="scientific">Stenotrophomonas maltophilia</name>
    <name type="common">Pseudomonas maltophilia</name>
    <name type="synonym">Xanthomonas maltophilia</name>
    <dbReference type="NCBI Taxonomy" id="40324"/>
    <lineage>
        <taxon>Bacteria</taxon>
        <taxon>Pseudomonadati</taxon>
        <taxon>Pseudomonadota</taxon>
        <taxon>Gammaproteobacteria</taxon>
        <taxon>Lysobacterales</taxon>
        <taxon>Lysobacteraceae</taxon>
        <taxon>Stenotrophomonas</taxon>
        <taxon>Stenotrophomonas maltophilia group</taxon>
    </lineage>
</organism>
<accession>A0AA89WM25</accession>
<dbReference type="AlphaFoldDB" id="A0AA89WM25"/>
<reference evidence="2" key="1">
    <citation type="submission" date="2020-11" db="EMBL/GenBank/DDBJ databases">
        <title>Enhanced detection system for hospital associated transmission using whole genome sequencing surveillance.</title>
        <authorList>
            <person name="Harrison L.H."/>
            <person name="Van Tyne D."/>
            <person name="Marsh J.W."/>
            <person name="Griffith M.P."/>
            <person name="Snyder D.J."/>
            <person name="Cooper V.S."/>
            <person name="Mustapha M."/>
        </authorList>
    </citation>
    <scope>NUCLEOTIDE SEQUENCE</scope>
    <source>
        <strain evidence="2">STEN00091</strain>
    </source>
</reference>
<protein>
    <submittedName>
        <fullName evidence="2">Uncharacterized protein</fullName>
    </submittedName>
</protein>
<dbReference type="EMBL" id="JADUNP010000010">
    <property type="protein sequence ID" value="MBH1651952.1"/>
    <property type="molecule type" value="Genomic_DNA"/>
</dbReference>
<feature type="chain" id="PRO_5041667983" evidence="1">
    <location>
        <begin position="24"/>
        <end position="290"/>
    </location>
</feature>
<name>A0AA89WM25_STEMA</name>
<proteinExistence type="predicted"/>
<comment type="caution">
    <text evidence="2">The sequence shown here is derived from an EMBL/GenBank/DDBJ whole genome shotgun (WGS) entry which is preliminary data.</text>
</comment>
<feature type="signal peptide" evidence="1">
    <location>
        <begin position="1"/>
        <end position="23"/>
    </location>
</feature>
<dbReference type="Proteomes" id="UP000625930">
    <property type="component" value="Unassembled WGS sequence"/>
</dbReference>
<evidence type="ECO:0000256" key="1">
    <source>
        <dbReference type="SAM" id="SignalP"/>
    </source>
</evidence>
<sequence>MKGVRRAVLTGAFALTAAAGAQAQSGTGSDLLRQIGRAIQGTPKVVSDRARSPYVEPTGTYWDLDQDVLEGAQHLRAGVTAVGGGGVDTCDMQLLAMAHSSYRIDADKRQWCLRQWWLMDTKAQGANGISGDDPAAIERRYGPAFDARLQRFKAIRRFAVRPTFQALGDVAYRADRGVLEGFIPMPQVSAAGQSVTGKGFVPWVHRTSTGVSSPPNAGRFHLLIRVGAQEAANLARQGRSYRDDLVVFSVNRVWVEGMVPKMDVTIEKVRLGYRDETIDVDLTHTQGAPV</sequence>
<gene>
    <name evidence="2" type="ORF">I5U67_07190</name>
</gene>
<keyword evidence="1" id="KW-0732">Signal</keyword>
<evidence type="ECO:0000313" key="3">
    <source>
        <dbReference type="Proteomes" id="UP000625930"/>
    </source>
</evidence>